<dbReference type="SUPFAM" id="SSF46785">
    <property type="entry name" value="Winged helix' DNA-binding domain"/>
    <property type="match status" value="1"/>
</dbReference>
<keyword evidence="2" id="KW-0805">Transcription regulation</keyword>
<evidence type="ECO:0000259" key="5">
    <source>
        <dbReference type="PROSITE" id="PS50931"/>
    </source>
</evidence>
<dbReference type="Pfam" id="PF00126">
    <property type="entry name" value="HTH_1"/>
    <property type="match status" value="1"/>
</dbReference>
<gene>
    <name evidence="6" type="ORF">JL111_17830</name>
</gene>
<dbReference type="SUPFAM" id="SSF53850">
    <property type="entry name" value="Periplasmic binding protein-like II"/>
    <property type="match status" value="1"/>
</dbReference>
<evidence type="ECO:0000313" key="7">
    <source>
        <dbReference type="Proteomes" id="UP000644749"/>
    </source>
</evidence>
<comment type="caution">
    <text evidence="6">The sequence shown here is derived from an EMBL/GenBank/DDBJ whole genome shotgun (WGS) entry which is preliminary data.</text>
</comment>
<dbReference type="PANTHER" id="PTHR30537:SF26">
    <property type="entry name" value="GLYCINE CLEAVAGE SYSTEM TRANSCRIPTIONAL ACTIVATOR"/>
    <property type="match status" value="1"/>
</dbReference>
<dbReference type="Pfam" id="PF03466">
    <property type="entry name" value="LysR_substrate"/>
    <property type="match status" value="1"/>
</dbReference>
<dbReference type="Gene3D" id="3.40.190.10">
    <property type="entry name" value="Periplasmic binding protein-like II"/>
    <property type="match status" value="2"/>
</dbReference>
<dbReference type="Proteomes" id="UP000644749">
    <property type="component" value="Unassembled WGS sequence"/>
</dbReference>
<feature type="domain" description="HTH lysR-type" evidence="5">
    <location>
        <begin position="9"/>
        <end position="66"/>
    </location>
</feature>
<evidence type="ECO:0000256" key="4">
    <source>
        <dbReference type="ARBA" id="ARBA00023163"/>
    </source>
</evidence>
<protein>
    <submittedName>
        <fullName evidence="6">LysR family transcriptional regulator</fullName>
    </submittedName>
</protein>
<accession>A0ABS1S9C2</accession>
<sequence>MIAPRRFLPSIQSLLAIEAVDRLGSVVAAAEDLALTHSAVSRQLKILQDQIGVELFRRSGKGLTLTPSGIDYAHAARDCLRDLARASLKLRAAGSRVSLNIAIRPAFGMHWLAPRLQAFARRHPEVTVNLSTRLAPFDLAREGIDAAVHFGGRDWTGVNYLPLAGERVIPCCHPDLAPDEENSTSLLSKPLLHLESRPGAWEEWFDRQGTRAVRLRGMLFDQFTNMADAAALGFGIALLPDYLAERQFAEGRLVRAWPSYTETKGCYYLVWSDQGKLGPALTLLLSFLRDSMEDCHCPDLV</sequence>
<proteinExistence type="inferred from homology"/>
<dbReference type="InterPro" id="IPR058163">
    <property type="entry name" value="LysR-type_TF_proteobact-type"/>
</dbReference>
<comment type="similarity">
    <text evidence="1">Belongs to the LysR transcriptional regulatory family.</text>
</comment>
<evidence type="ECO:0000256" key="1">
    <source>
        <dbReference type="ARBA" id="ARBA00009437"/>
    </source>
</evidence>
<reference evidence="6 7" key="1">
    <citation type="submission" date="2021-01" db="EMBL/GenBank/DDBJ databases">
        <title>011410 draft genome.</title>
        <authorList>
            <person name="Lang L."/>
        </authorList>
    </citation>
    <scope>NUCLEOTIDE SEQUENCE [LARGE SCALE GENOMIC DNA]</scope>
    <source>
        <strain evidence="6 7">KCTC 42845</strain>
    </source>
</reference>
<dbReference type="EMBL" id="JAESHT010000022">
    <property type="protein sequence ID" value="MBL3675336.1"/>
    <property type="molecule type" value="Genomic_DNA"/>
</dbReference>
<keyword evidence="3" id="KW-0238">DNA-binding</keyword>
<name>A0ABS1S9C2_9RHOB</name>
<keyword evidence="7" id="KW-1185">Reference proteome</keyword>
<dbReference type="Gene3D" id="1.10.10.10">
    <property type="entry name" value="Winged helix-like DNA-binding domain superfamily/Winged helix DNA-binding domain"/>
    <property type="match status" value="1"/>
</dbReference>
<keyword evidence="4" id="KW-0804">Transcription</keyword>
<dbReference type="InterPro" id="IPR036388">
    <property type="entry name" value="WH-like_DNA-bd_sf"/>
</dbReference>
<evidence type="ECO:0000256" key="2">
    <source>
        <dbReference type="ARBA" id="ARBA00023015"/>
    </source>
</evidence>
<dbReference type="PANTHER" id="PTHR30537">
    <property type="entry name" value="HTH-TYPE TRANSCRIPTIONAL REGULATOR"/>
    <property type="match status" value="1"/>
</dbReference>
<dbReference type="PRINTS" id="PR00039">
    <property type="entry name" value="HTHLYSR"/>
</dbReference>
<dbReference type="InterPro" id="IPR000847">
    <property type="entry name" value="LysR_HTH_N"/>
</dbReference>
<dbReference type="RefSeq" id="WP_191312310.1">
    <property type="nucleotide sequence ID" value="NZ_BNCL01000021.1"/>
</dbReference>
<evidence type="ECO:0000256" key="3">
    <source>
        <dbReference type="ARBA" id="ARBA00023125"/>
    </source>
</evidence>
<dbReference type="InterPro" id="IPR005119">
    <property type="entry name" value="LysR_subst-bd"/>
</dbReference>
<evidence type="ECO:0000313" key="6">
    <source>
        <dbReference type="EMBL" id="MBL3675336.1"/>
    </source>
</evidence>
<dbReference type="InterPro" id="IPR036390">
    <property type="entry name" value="WH_DNA-bd_sf"/>
</dbReference>
<dbReference type="PROSITE" id="PS50931">
    <property type="entry name" value="HTH_LYSR"/>
    <property type="match status" value="1"/>
</dbReference>
<organism evidence="6 7">
    <name type="scientific">Paracoccus aerius</name>
    <dbReference type="NCBI Taxonomy" id="1915382"/>
    <lineage>
        <taxon>Bacteria</taxon>
        <taxon>Pseudomonadati</taxon>
        <taxon>Pseudomonadota</taxon>
        <taxon>Alphaproteobacteria</taxon>
        <taxon>Rhodobacterales</taxon>
        <taxon>Paracoccaceae</taxon>
        <taxon>Paracoccus</taxon>
    </lineage>
</organism>